<dbReference type="STRING" id="908615.SAMN05421540_10824"/>
<accession>A0A1H4CI68</accession>
<dbReference type="GO" id="GO:0016818">
    <property type="term" value="F:hydrolase activity, acting on acid anhydrides, in phosphorus-containing anhydrides"/>
    <property type="evidence" value="ECO:0007669"/>
    <property type="project" value="InterPro"/>
</dbReference>
<dbReference type="AlphaFoldDB" id="A0A1H4CI68"/>
<dbReference type="EMBL" id="FNQF01000008">
    <property type="protein sequence ID" value="SEA60044.1"/>
    <property type="molecule type" value="Genomic_DNA"/>
</dbReference>
<dbReference type="Gene3D" id="3.30.70.2330">
    <property type="match status" value="1"/>
</dbReference>
<dbReference type="SMART" id="SM00910">
    <property type="entry name" value="HIRAN"/>
    <property type="match status" value="1"/>
</dbReference>
<name>A0A1H4CI68_9FLAO</name>
<evidence type="ECO:0000256" key="1">
    <source>
        <dbReference type="ARBA" id="ARBA00022723"/>
    </source>
</evidence>
<dbReference type="InterPro" id="IPR014905">
    <property type="entry name" value="HIRAN"/>
</dbReference>
<sequence length="110" mass="12846">MTQHKKHREHLSHFMISGFTYYEGALVFKELQVGTELSLKYEEDNKFDARAIAIYYKAHKLGFVPRSENRIIYKLMKVGFSNLEIRIQQVDPQAHPEEQVGVVVHLVSNK</sequence>
<reference evidence="4 5" key="1">
    <citation type="submission" date="2016-10" db="EMBL/GenBank/DDBJ databases">
        <authorList>
            <person name="de Groot N.N."/>
        </authorList>
    </citation>
    <scope>NUCLEOTIDE SEQUENCE [LARGE SCALE GENOMIC DNA]</scope>
    <source>
        <strain evidence="4 5">DSM 23581</strain>
    </source>
</reference>
<evidence type="ECO:0000313" key="5">
    <source>
        <dbReference type="Proteomes" id="UP000198820"/>
    </source>
</evidence>
<dbReference type="RefSeq" id="WP_234953130.1">
    <property type="nucleotide sequence ID" value="NZ_FNQF01000008.1"/>
</dbReference>
<dbReference type="Pfam" id="PF08797">
    <property type="entry name" value="HIRAN"/>
    <property type="match status" value="1"/>
</dbReference>
<keyword evidence="2" id="KW-0378">Hydrolase</keyword>
<evidence type="ECO:0000259" key="3">
    <source>
        <dbReference type="SMART" id="SM00910"/>
    </source>
</evidence>
<organism evidence="4 5">
    <name type="scientific">Psychroflexus halocasei</name>
    <dbReference type="NCBI Taxonomy" id="908615"/>
    <lineage>
        <taxon>Bacteria</taxon>
        <taxon>Pseudomonadati</taxon>
        <taxon>Bacteroidota</taxon>
        <taxon>Flavobacteriia</taxon>
        <taxon>Flavobacteriales</taxon>
        <taxon>Flavobacteriaceae</taxon>
        <taxon>Psychroflexus</taxon>
    </lineage>
</organism>
<evidence type="ECO:0000256" key="2">
    <source>
        <dbReference type="ARBA" id="ARBA00022801"/>
    </source>
</evidence>
<protein>
    <submittedName>
        <fullName evidence="4">HIRAN domain-containing protein</fullName>
    </submittedName>
</protein>
<feature type="domain" description="HIRAN" evidence="3">
    <location>
        <begin position="9"/>
        <end position="106"/>
    </location>
</feature>
<dbReference type="Proteomes" id="UP000198820">
    <property type="component" value="Unassembled WGS sequence"/>
</dbReference>
<dbReference type="GO" id="GO:0003676">
    <property type="term" value="F:nucleic acid binding"/>
    <property type="evidence" value="ECO:0007669"/>
    <property type="project" value="InterPro"/>
</dbReference>
<evidence type="ECO:0000313" key="4">
    <source>
        <dbReference type="EMBL" id="SEA60044.1"/>
    </source>
</evidence>
<dbReference type="GO" id="GO:0008270">
    <property type="term" value="F:zinc ion binding"/>
    <property type="evidence" value="ECO:0007669"/>
    <property type="project" value="InterPro"/>
</dbReference>
<keyword evidence="1" id="KW-0479">Metal-binding</keyword>
<keyword evidence="5" id="KW-1185">Reference proteome</keyword>
<gene>
    <name evidence="4" type="ORF">SAMN05421540_10824</name>
</gene>
<proteinExistence type="predicted"/>